<evidence type="ECO:0000313" key="6">
    <source>
        <dbReference type="Ensembl" id="ENSCLMP00005036785.1"/>
    </source>
</evidence>
<dbReference type="PANTHER" id="PTHR13964">
    <property type="entry name" value="RBP-RELATED"/>
    <property type="match status" value="1"/>
</dbReference>
<feature type="domain" description="ARID" evidence="5">
    <location>
        <begin position="17"/>
        <end position="109"/>
    </location>
</feature>
<feature type="region of interest" description="Disordered" evidence="4">
    <location>
        <begin position="296"/>
        <end position="340"/>
    </location>
</feature>
<dbReference type="Pfam" id="PF01388">
    <property type="entry name" value="ARID"/>
    <property type="match status" value="1"/>
</dbReference>
<dbReference type="GO" id="GO:0000976">
    <property type="term" value="F:transcription cis-regulatory region binding"/>
    <property type="evidence" value="ECO:0007669"/>
    <property type="project" value="TreeGrafter"/>
</dbReference>
<dbReference type="GO" id="GO:0005634">
    <property type="term" value="C:nucleus"/>
    <property type="evidence" value="ECO:0007669"/>
    <property type="project" value="TreeGrafter"/>
</dbReference>
<dbReference type="SMART" id="SM00501">
    <property type="entry name" value="BRIGHT"/>
    <property type="match status" value="1"/>
</dbReference>
<protein>
    <recommendedName>
        <fullName evidence="5">ARID domain-containing protein</fullName>
    </recommendedName>
</protein>
<dbReference type="Proteomes" id="UP000694565">
    <property type="component" value="Unplaced"/>
</dbReference>
<feature type="compositionally biased region" description="Basic and acidic residues" evidence="4">
    <location>
        <begin position="324"/>
        <end position="340"/>
    </location>
</feature>
<dbReference type="Ensembl" id="ENSCLMT00005038228.1">
    <property type="protein sequence ID" value="ENSCLMP00005036785.1"/>
    <property type="gene ID" value="ENSCLMG00005017536.1"/>
</dbReference>
<dbReference type="GeneTree" id="ENSGT00940000163584"/>
<evidence type="ECO:0000256" key="1">
    <source>
        <dbReference type="ARBA" id="ARBA00023015"/>
    </source>
</evidence>
<reference evidence="6" key="1">
    <citation type="submission" date="2025-08" db="UniProtKB">
        <authorList>
            <consortium name="Ensembl"/>
        </authorList>
    </citation>
    <scope>IDENTIFICATION</scope>
</reference>
<proteinExistence type="predicted"/>
<evidence type="ECO:0000256" key="3">
    <source>
        <dbReference type="ARBA" id="ARBA00023242"/>
    </source>
</evidence>
<evidence type="ECO:0000256" key="2">
    <source>
        <dbReference type="ARBA" id="ARBA00023163"/>
    </source>
</evidence>
<sequence>MAQTEIQQERTKKSEEQMSEEKFLIDLYRFMKKRDTPIERIPNLGFKQIDLYMMFKIVKDFGGYQQVTVQQLWKQVYNSLGGNPRSTSAATCTRRHYEKLLLSYECHLTGKLVNVFPRNQPKHFNYNLQPEIRNIVFPPSPLYAHYFHPGHSVLPPNVPTSSSVLTPHCPPPPEPWFLFPPSHLHPTDGAKEPLENLRNLAERYKTGLTEPLNLSTKSSRQESNGIPASSFTPPSSSRSPKFLNKPSPLYTPHLVVRDDGCETQDGEAGSGDASYSHPVKANEAYVIDVDAIPASSSPSCASTLRTDEGATTMQRKPGSPRTDLSVRAREEREGSPDVREVSFSHLLPSLSRDNEGQMEIEVPLSVFNNWLRQCGSSAAMFGAKQLGTLPPQDVEHRHPCEPDFLPTNLTFHTNPRHQSSAFSEDLRMLTRNHLPSPLPASHAAVNRLDDGHNHFTNYKPLPSSGILKNAVSQDTYPFDNNNCKPLHFWDVYDRETQASRIPVNIDSSPRRVQQDIAVSAPYDEDTGSRGKEGSDSGPSAVLMLNSSSSSLLHLTTEEVMKLKKIISSSS</sequence>
<name>A0A8C3A5D5_CYCLU</name>
<reference evidence="6" key="2">
    <citation type="submission" date="2025-09" db="UniProtKB">
        <authorList>
            <consortium name="Ensembl"/>
        </authorList>
    </citation>
    <scope>IDENTIFICATION</scope>
</reference>
<evidence type="ECO:0000313" key="7">
    <source>
        <dbReference type="Proteomes" id="UP000694565"/>
    </source>
</evidence>
<evidence type="ECO:0000256" key="4">
    <source>
        <dbReference type="SAM" id="MobiDB-lite"/>
    </source>
</evidence>
<feature type="compositionally biased region" description="Polar residues" evidence="4">
    <location>
        <begin position="212"/>
        <end position="226"/>
    </location>
</feature>
<keyword evidence="3" id="KW-0539">Nucleus</keyword>
<dbReference type="GO" id="GO:0006357">
    <property type="term" value="P:regulation of transcription by RNA polymerase II"/>
    <property type="evidence" value="ECO:0007669"/>
    <property type="project" value="TreeGrafter"/>
</dbReference>
<dbReference type="CDD" id="cd16869">
    <property type="entry name" value="ARID_ARID5"/>
    <property type="match status" value="1"/>
</dbReference>
<dbReference type="InterPro" id="IPR051232">
    <property type="entry name" value="ARID/SWI1_ChromRemod"/>
</dbReference>
<dbReference type="AlphaFoldDB" id="A0A8C3A5D5"/>
<dbReference type="SMART" id="SM01014">
    <property type="entry name" value="ARID"/>
    <property type="match status" value="1"/>
</dbReference>
<dbReference type="InterPro" id="IPR001606">
    <property type="entry name" value="ARID_dom"/>
</dbReference>
<evidence type="ECO:0000259" key="5">
    <source>
        <dbReference type="PROSITE" id="PS51011"/>
    </source>
</evidence>
<dbReference type="PANTHER" id="PTHR13964:SF25">
    <property type="entry name" value="AT-RICH INTERACTIVE DOMAIN-CONTAINING PROTEIN 5A"/>
    <property type="match status" value="1"/>
</dbReference>
<dbReference type="PROSITE" id="PS51011">
    <property type="entry name" value="ARID"/>
    <property type="match status" value="1"/>
</dbReference>
<keyword evidence="7" id="KW-1185">Reference proteome</keyword>
<organism evidence="6 7">
    <name type="scientific">Cyclopterus lumpus</name>
    <name type="common">Lumpsucker</name>
    <dbReference type="NCBI Taxonomy" id="8103"/>
    <lineage>
        <taxon>Eukaryota</taxon>
        <taxon>Metazoa</taxon>
        <taxon>Chordata</taxon>
        <taxon>Craniata</taxon>
        <taxon>Vertebrata</taxon>
        <taxon>Euteleostomi</taxon>
        <taxon>Actinopterygii</taxon>
        <taxon>Neopterygii</taxon>
        <taxon>Teleostei</taxon>
        <taxon>Neoteleostei</taxon>
        <taxon>Acanthomorphata</taxon>
        <taxon>Eupercaria</taxon>
        <taxon>Perciformes</taxon>
        <taxon>Cottioidei</taxon>
        <taxon>Cottales</taxon>
        <taxon>Cyclopteridae</taxon>
        <taxon>Cyclopterus</taxon>
    </lineage>
</organism>
<feature type="region of interest" description="Disordered" evidence="4">
    <location>
        <begin position="518"/>
        <end position="539"/>
    </location>
</feature>
<feature type="compositionally biased region" description="Low complexity" evidence="4">
    <location>
        <begin position="227"/>
        <end position="240"/>
    </location>
</feature>
<keyword evidence="1" id="KW-0805">Transcription regulation</keyword>
<dbReference type="InterPro" id="IPR036431">
    <property type="entry name" value="ARID_dom_sf"/>
</dbReference>
<feature type="region of interest" description="Disordered" evidence="4">
    <location>
        <begin position="208"/>
        <end position="253"/>
    </location>
</feature>
<keyword evidence="2" id="KW-0804">Transcription</keyword>
<dbReference type="Gene3D" id="1.10.150.60">
    <property type="entry name" value="ARID DNA-binding domain"/>
    <property type="match status" value="1"/>
</dbReference>
<dbReference type="SUPFAM" id="SSF46774">
    <property type="entry name" value="ARID-like"/>
    <property type="match status" value="1"/>
</dbReference>
<accession>A0A8C3A5D5</accession>